<comment type="caution">
    <text evidence="1">The sequence shown here is derived from an EMBL/GenBank/DDBJ whole genome shotgun (WGS) entry which is preliminary data.</text>
</comment>
<evidence type="ECO:0000313" key="1">
    <source>
        <dbReference type="EMBL" id="MBC8584459.1"/>
    </source>
</evidence>
<dbReference type="Proteomes" id="UP000623678">
    <property type="component" value="Unassembled WGS sequence"/>
</dbReference>
<dbReference type="EMBL" id="JACRTD010000002">
    <property type="protein sequence ID" value="MBC8584459.1"/>
    <property type="molecule type" value="Genomic_DNA"/>
</dbReference>
<name>A0A926IG33_9FIRM</name>
<dbReference type="AlphaFoldDB" id="A0A926IG33"/>
<gene>
    <name evidence="1" type="ORF">H8705_02550</name>
</gene>
<sequence>MIYFILKRIISNGFYEKEEISRKLVFYFQANRITREEFDELTALMD</sequence>
<keyword evidence="2" id="KW-1185">Reference proteome</keyword>
<organism evidence="1 2">
    <name type="scientific">Youxingia wuxianensis</name>
    <dbReference type="NCBI Taxonomy" id="2763678"/>
    <lineage>
        <taxon>Bacteria</taxon>
        <taxon>Bacillati</taxon>
        <taxon>Bacillota</taxon>
        <taxon>Clostridia</taxon>
        <taxon>Eubacteriales</taxon>
        <taxon>Oscillospiraceae</taxon>
        <taxon>Youxingia</taxon>
    </lineage>
</organism>
<protein>
    <submittedName>
        <fullName evidence="1">Uncharacterized protein</fullName>
    </submittedName>
</protein>
<proteinExistence type="predicted"/>
<accession>A0A926IG33</accession>
<dbReference type="RefSeq" id="WP_262394293.1">
    <property type="nucleotide sequence ID" value="NZ_JACRTD010000002.1"/>
</dbReference>
<evidence type="ECO:0000313" key="2">
    <source>
        <dbReference type="Proteomes" id="UP000623678"/>
    </source>
</evidence>
<reference evidence="1" key="1">
    <citation type="submission" date="2020-08" db="EMBL/GenBank/DDBJ databases">
        <title>Genome public.</title>
        <authorList>
            <person name="Liu C."/>
            <person name="Sun Q."/>
        </authorList>
    </citation>
    <scope>NUCLEOTIDE SEQUENCE</scope>
    <source>
        <strain evidence="1">NSJ-64</strain>
    </source>
</reference>